<dbReference type="InterPro" id="IPR023509">
    <property type="entry name" value="DTD-like_sf"/>
</dbReference>
<dbReference type="InterPro" id="IPR003732">
    <property type="entry name" value="Daa-tRNA_deacyls_DTD"/>
</dbReference>
<keyword evidence="4" id="KW-0963">Cytoplasm</keyword>
<keyword evidence="2 4" id="KW-0820">tRNA-binding</keyword>
<gene>
    <name evidence="4 5" type="primary">dtd</name>
    <name evidence="5" type="ORF">ACKQTC_05300</name>
</gene>
<feature type="short sequence motif" description="Gly-cisPro motif, important for rejection of L-amino acids" evidence="4">
    <location>
        <begin position="137"/>
        <end position="138"/>
    </location>
</feature>
<comment type="catalytic activity">
    <reaction evidence="4">
        <text>a D-aminoacyl-tRNA + H2O = a tRNA + a D-alpha-amino acid + H(+)</text>
        <dbReference type="Rhea" id="RHEA:13953"/>
        <dbReference type="Rhea" id="RHEA-COMP:10123"/>
        <dbReference type="Rhea" id="RHEA-COMP:10124"/>
        <dbReference type="ChEBI" id="CHEBI:15377"/>
        <dbReference type="ChEBI" id="CHEBI:15378"/>
        <dbReference type="ChEBI" id="CHEBI:59871"/>
        <dbReference type="ChEBI" id="CHEBI:78442"/>
        <dbReference type="ChEBI" id="CHEBI:79333"/>
        <dbReference type="EC" id="3.1.1.96"/>
    </reaction>
</comment>
<comment type="subunit">
    <text evidence="4">Homodimer.</text>
</comment>
<comment type="domain">
    <text evidence="4">A Gly-cisPro motif from one monomer fits into the active site of the other monomer to allow specific chiral rejection of L-amino acids.</text>
</comment>
<reference evidence="5 6" key="1">
    <citation type="journal article" date="2016" name="Int. J. Syst. Evol. Microbiol.">
        <title>Peptococcus simiae sp. nov., isolated from rhesus macaque faeces and emended description of the genus Peptococcus.</title>
        <authorList>
            <person name="Shkoporov A.N."/>
            <person name="Efimov B.A."/>
            <person name="Kondova I."/>
            <person name="Ouwerling B."/>
            <person name="Chaplin A.V."/>
            <person name="Shcherbakova V.A."/>
            <person name="Langermans J.A.M."/>
        </authorList>
    </citation>
    <scope>NUCLEOTIDE SEQUENCE [LARGE SCALE GENOMIC DNA]</scope>
    <source>
        <strain evidence="5 6">M108</strain>
    </source>
</reference>
<evidence type="ECO:0000313" key="6">
    <source>
        <dbReference type="Proteomes" id="UP001631949"/>
    </source>
</evidence>
<dbReference type="PANTHER" id="PTHR10472:SF5">
    <property type="entry name" value="D-AMINOACYL-TRNA DEACYLASE 1"/>
    <property type="match status" value="1"/>
</dbReference>
<comment type="similarity">
    <text evidence="1 4">Belongs to the DTD family.</text>
</comment>
<keyword evidence="6" id="KW-1185">Reference proteome</keyword>
<protein>
    <recommendedName>
        <fullName evidence="4">D-aminoacyl-tRNA deacylase</fullName>
        <shortName evidence="4">DTD</shortName>
        <ecNumber evidence="4">3.1.1.96</ecNumber>
    </recommendedName>
    <alternativeName>
        <fullName evidence="4">Gly-tRNA(Ala) deacylase</fullName>
        <ecNumber evidence="4">3.1.1.-</ecNumber>
    </alternativeName>
</protein>
<comment type="function">
    <text evidence="4">An aminoacyl-tRNA editing enzyme that deacylates mischarged D-aminoacyl-tRNAs. Also deacylates mischarged glycyl-tRNA(Ala), protecting cells against glycine mischarging by AlaRS. Acts via tRNA-based rather than protein-based catalysis; rejects L-amino acids rather than detecting D-amino acids in the active site. By recycling D-aminoacyl-tRNA to D-amino acids and free tRNA molecules, this enzyme counteracts the toxicity associated with the formation of D-aminoacyl-tRNA entities in vivo and helps enforce protein L-homochirality.</text>
</comment>
<dbReference type="EC" id="3.1.1.96" evidence="4"/>
<evidence type="ECO:0000256" key="1">
    <source>
        <dbReference type="ARBA" id="ARBA00009673"/>
    </source>
</evidence>
<dbReference type="Gene3D" id="3.50.80.10">
    <property type="entry name" value="D-tyrosyl-tRNA(Tyr) deacylase"/>
    <property type="match status" value="1"/>
</dbReference>
<dbReference type="NCBIfam" id="TIGR00256">
    <property type="entry name" value="D-aminoacyl-tRNA deacylase"/>
    <property type="match status" value="1"/>
</dbReference>
<evidence type="ECO:0000256" key="4">
    <source>
        <dbReference type="HAMAP-Rule" id="MF_00518"/>
    </source>
</evidence>
<dbReference type="HAMAP" id="MF_00518">
    <property type="entry name" value="Deacylase_Dtd"/>
    <property type="match status" value="1"/>
</dbReference>
<dbReference type="EMBL" id="JBJUVG010000006">
    <property type="protein sequence ID" value="MFM9413774.1"/>
    <property type="molecule type" value="Genomic_DNA"/>
</dbReference>
<dbReference type="Proteomes" id="UP001631949">
    <property type="component" value="Unassembled WGS sequence"/>
</dbReference>
<dbReference type="EC" id="3.1.1.-" evidence="4"/>
<comment type="catalytic activity">
    <reaction evidence="4">
        <text>glycyl-tRNA(Ala) + H2O = tRNA(Ala) + glycine + H(+)</text>
        <dbReference type="Rhea" id="RHEA:53744"/>
        <dbReference type="Rhea" id="RHEA-COMP:9657"/>
        <dbReference type="Rhea" id="RHEA-COMP:13640"/>
        <dbReference type="ChEBI" id="CHEBI:15377"/>
        <dbReference type="ChEBI" id="CHEBI:15378"/>
        <dbReference type="ChEBI" id="CHEBI:57305"/>
        <dbReference type="ChEBI" id="CHEBI:78442"/>
        <dbReference type="ChEBI" id="CHEBI:78522"/>
    </reaction>
</comment>
<dbReference type="RefSeq" id="WP_408977390.1">
    <property type="nucleotide sequence ID" value="NZ_JBJUVG010000006.1"/>
</dbReference>
<evidence type="ECO:0000256" key="3">
    <source>
        <dbReference type="ARBA" id="ARBA00022801"/>
    </source>
</evidence>
<keyword evidence="3 4" id="KW-0378">Hydrolase</keyword>
<evidence type="ECO:0000256" key="2">
    <source>
        <dbReference type="ARBA" id="ARBA00022555"/>
    </source>
</evidence>
<comment type="subcellular location">
    <subcellularLocation>
        <location evidence="4">Cytoplasm</location>
    </subcellularLocation>
</comment>
<proteinExistence type="inferred from homology"/>
<dbReference type="CDD" id="cd00563">
    <property type="entry name" value="Dtyr_deacylase"/>
    <property type="match status" value="1"/>
</dbReference>
<dbReference type="GO" id="GO:0051499">
    <property type="term" value="F:D-aminoacyl-tRNA deacylase activity"/>
    <property type="evidence" value="ECO:0007669"/>
    <property type="project" value="UniProtKB-EC"/>
</dbReference>
<dbReference type="Pfam" id="PF02580">
    <property type="entry name" value="Tyr_Deacylase"/>
    <property type="match status" value="1"/>
</dbReference>
<accession>A0ABW9H108</accession>
<dbReference type="SUPFAM" id="SSF69500">
    <property type="entry name" value="DTD-like"/>
    <property type="match status" value="1"/>
</dbReference>
<keyword evidence="4" id="KW-0694">RNA-binding</keyword>
<dbReference type="PANTHER" id="PTHR10472">
    <property type="entry name" value="D-TYROSYL-TRNA TYR DEACYLASE"/>
    <property type="match status" value="1"/>
</dbReference>
<evidence type="ECO:0000313" key="5">
    <source>
        <dbReference type="EMBL" id="MFM9413774.1"/>
    </source>
</evidence>
<organism evidence="5 6">
    <name type="scientific">Peptococcus simiae</name>
    <dbReference type="NCBI Taxonomy" id="1643805"/>
    <lineage>
        <taxon>Bacteria</taxon>
        <taxon>Bacillati</taxon>
        <taxon>Bacillota</taxon>
        <taxon>Clostridia</taxon>
        <taxon>Eubacteriales</taxon>
        <taxon>Peptococcaceae</taxon>
        <taxon>Peptococcus</taxon>
    </lineage>
</organism>
<sequence length="155" mass="17021">MRALVQRVSQAKVEVEDQTIGQIADGLLVFVGVTHEDDPAKCRWLADKVANLRIFEDEAGKMNRSVLDQGGAILAVSQFTLYGDTRRGRRPSFTEAAPPEAANALYELFCDQLRETGLTVETGQFQADMAVSLTNNGPVTLLIETPQLRNKGEDL</sequence>
<comment type="caution">
    <text evidence="5">The sequence shown here is derived from an EMBL/GenBank/DDBJ whole genome shotgun (WGS) entry which is preliminary data.</text>
</comment>
<name>A0ABW9H108_9FIRM</name>